<dbReference type="CDD" id="cd19953">
    <property type="entry name" value="PDS5"/>
    <property type="match status" value="1"/>
</dbReference>
<evidence type="ECO:0000256" key="1">
    <source>
        <dbReference type="ARBA" id="ARBA00004123"/>
    </source>
</evidence>
<proteinExistence type="predicted"/>
<keyword evidence="3" id="KW-0227">DNA damage</keyword>
<organism evidence="8">
    <name type="scientific">Rhizophora mucronata</name>
    <name type="common">Asiatic mangrove</name>
    <dbReference type="NCBI Taxonomy" id="61149"/>
    <lineage>
        <taxon>Eukaryota</taxon>
        <taxon>Viridiplantae</taxon>
        <taxon>Streptophyta</taxon>
        <taxon>Embryophyta</taxon>
        <taxon>Tracheophyta</taxon>
        <taxon>Spermatophyta</taxon>
        <taxon>Magnoliopsida</taxon>
        <taxon>eudicotyledons</taxon>
        <taxon>Gunneridae</taxon>
        <taxon>Pentapetalae</taxon>
        <taxon>rosids</taxon>
        <taxon>fabids</taxon>
        <taxon>Malpighiales</taxon>
        <taxon>Rhizophoraceae</taxon>
        <taxon>Rhizophora</taxon>
    </lineage>
</organism>
<dbReference type="SUPFAM" id="SSF48371">
    <property type="entry name" value="ARM repeat"/>
    <property type="match status" value="1"/>
</dbReference>
<keyword evidence="5" id="KW-0234">DNA repair</keyword>
<evidence type="ECO:0000256" key="2">
    <source>
        <dbReference type="ARBA" id="ARBA00022618"/>
    </source>
</evidence>
<evidence type="ECO:0000313" key="8">
    <source>
        <dbReference type="EMBL" id="MBX24837.1"/>
    </source>
</evidence>
<dbReference type="GO" id="GO:0007064">
    <property type="term" value="P:mitotic sister chromatid cohesion"/>
    <property type="evidence" value="ECO:0007669"/>
    <property type="project" value="InterPro"/>
</dbReference>
<dbReference type="GO" id="GO:0005634">
    <property type="term" value="C:nucleus"/>
    <property type="evidence" value="ECO:0007669"/>
    <property type="project" value="UniProtKB-SubCell"/>
</dbReference>
<dbReference type="GO" id="GO:0000785">
    <property type="term" value="C:chromatin"/>
    <property type="evidence" value="ECO:0007669"/>
    <property type="project" value="TreeGrafter"/>
</dbReference>
<dbReference type="Pfam" id="PF20168">
    <property type="entry name" value="PDS5"/>
    <property type="match status" value="1"/>
</dbReference>
<dbReference type="GO" id="GO:0006281">
    <property type="term" value="P:DNA repair"/>
    <property type="evidence" value="ECO:0007669"/>
    <property type="project" value="UniProtKB-KW"/>
</dbReference>
<keyword evidence="4" id="KW-0498">Mitosis</keyword>
<keyword evidence="6" id="KW-0539">Nucleus</keyword>
<keyword evidence="2" id="KW-0132">Cell division</keyword>
<dbReference type="InterPro" id="IPR011989">
    <property type="entry name" value="ARM-like"/>
</dbReference>
<dbReference type="GO" id="GO:0035825">
    <property type="term" value="P:homologous recombination"/>
    <property type="evidence" value="ECO:0007669"/>
    <property type="project" value="UniProtKB-ARBA"/>
</dbReference>
<sequence length="792" mass="91718">MDESPLQLVAEIGRQLGCLGRRNKDSLVKFLRQATTALSQIEQPLLPVASQKLEATKKLEVGLKPIRKSILNRVLLQHTDKDVKLLVAICISELFRILAPEPPFEDKYLRDMFKLLLGVFMELADTTSPYFSKRVKILETVARCKCCVIMLDIECSDLVLEMFNVFFSVVRERHQQSLINDILSIMIHILNEEASQPLSDVILRNLALEGKAATSAAHQLAVSVIQNCAEILEPFFCGFLTSCSVQRDSSENELKEFYHEILFKIFQCAPQMLLAIIPNLTQELLTDQVDVRIKAVKLIGKLLALPESHVAQNYRNLFIEFKNRFSDKSVEVRVSVICCAKACFISNPCGKESLELLAALEGRLLDFDDKVRMQAVDVVCDLAKSNLKFFPLHLISKATERLRDKKISVRKKALQKLIEVYQEYCMRCSEGHTSISSDLEEIPCKVLMLCFEKDSKEFRCQIMEVMLAEDLFPANLSIEERTRHWIHFFSLFTPLHVKALNSILSLKRRLQMEMQAYLALRKKQRETSSEEVQERLKKLFVKMSASFPDPSKAEESFHKLSHMKDNRIFNELELLLNQRTIFEAQTTRDKFLKMLGESHLHFEFLKLLSSKCSFNIFSSEHVHCILKNLSNNGLPKEHLEASSAKLLMKSSCGSLLMRRIQLIIYLLKPWQKQDLIFLLKSEIFILCWREYVWRELVFRRSMLFLQLLRWQILQRSPFCQSCVRNLWILYTVGGIFQPSCSPWAVLDNIVSHCLKLIMMRSVRLFWKPFSKLNKMMIRHFLMTLLDAVILVS</sequence>
<evidence type="ECO:0000256" key="6">
    <source>
        <dbReference type="ARBA" id="ARBA00023242"/>
    </source>
</evidence>
<comment type="subcellular location">
    <subcellularLocation>
        <location evidence="1">Nucleus</location>
    </subcellularLocation>
</comment>
<dbReference type="PANTHER" id="PTHR12663">
    <property type="entry name" value="ANDROGEN INDUCED INHIBITOR OF PROLIFERATION AS3 / PDS5-RELATED"/>
    <property type="match status" value="1"/>
</dbReference>
<dbReference type="GO" id="GO:0051301">
    <property type="term" value="P:cell division"/>
    <property type="evidence" value="ECO:0007669"/>
    <property type="project" value="UniProtKB-KW"/>
</dbReference>
<reference evidence="8" key="1">
    <citation type="submission" date="2018-02" db="EMBL/GenBank/DDBJ databases">
        <title>Rhizophora mucronata_Transcriptome.</title>
        <authorList>
            <person name="Meera S.P."/>
            <person name="Sreeshan A."/>
            <person name="Augustine A."/>
        </authorList>
    </citation>
    <scope>NUCLEOTIDE SEQUENCE</scope>
    <source>
        <tissue evidence="8">Leaf</tissue>
    </source>
</reference>
<dbReference type="AlphaFoldDB" id="A0A2P2M3P1"/>
<dbReference type="Gene3D" id="1.25.10.10">
    <property type="entry name" value="Leucine-rich Repeat Variant"/>
    <property type="match status" value="1"/>
</dbReference>
<evidence type="ECO:0000256" key="7">
    <source>
        <dbReference type="ARBA" id="ARBA00023306"/>
    </source>
</evidence>
<keyword evidence="7" id="KW-0131">Cell cycle</keyword>
<evidence type="ECO:0008006" key="9">
    <source>
        <dbReference type="Google" id="ProtNLM"/>
    </source>
</evidence>
<evidence type="ECO:0000256" key="5">
    <source>
        <dbReference type="ARBA" id="ARBA00023204"/>
    </source>
</evidence>
<protein>
    <recommendedName>
        <fullName evidence="9">Sister chromatid cohesion protein PDS5 homolog A</fullName>
    </recommendedName>
</protein>
<evidence type="ECO:0000256" key="4">
    <source>
        <dbReference type="ARBA" id="ARBA00022776"/>
    </source>
</evidence>
<evidence type="ECO:0000256" key="3">
    <source>
        <dbReference type="ARBA" id="ARBA00022763"/>
    </source>
</evidence>
<dbReference type="PANTHER" id="PTHR12663:SF50">
    <property type="entry name" value="SISTER CHROMATID COHESION PROTEIN PDS5 HOMOLOG B"/>
    <property type="match status" value="1"/>
</dbReference>
<dbReference type="InterPro" id="IPR016024">
    <property type="entry name" value="ARM-type_fold"/>
</dbReference>
<dbReference type="EMBL" id="GGEC01044353">
    <property type="protein sequence ID" value="MBX24837.1"/>
    <property type="molecule type" value="Transcribed_RNA"/>
</dbReference>
<name>A0A2P2M3P1_RHIMU</name>
<dbReference type="InterPro" id="IPR039776">
    <property type="entry name" value="Pds5"/>
</dbReference>
<accession>A0A2P2M3P1</accession>